<dbReference type="OrthoDB" id="169315at2157"/>
<feature type="transmembrane region" description="Helical" evidence="1">
    <location>
        <begin position="170"/>
        <end position="188"/>
    </location>
</feature>
<dbReference type="PATRIC" id="fig|1227492.4.peg.1725"/>
<feature type="transmembrane region" description="Helical" evidence="1">
    <location>
        <begin position="128"/>
        <end position="149"/>
    </location>
</feature>
<evidence type="ECO:0000256" key="1">
    <source>
        <dbReference type="SAM" id="Phobius"/>
    </source>
</evidence>
<reference evidence="2 3" key="1">
    <citation type="journal article" date="2014" name="PLoS Genet.">
        <title>Phylogenetically driven sequencing of extremely halophilic archaea reveals strategies for static and dynamic osmo-response.</title>
        <authorList>
            <person name="Becker E.A."/>
            <person name="Seitzer P.M."/>
            <person name="Tritt A."/>
            <person name="Larsen D."/>
            <person name="Krusor M."/>
            <person name="Yao A.I."/>
            <person name="Wu D."/>
            <person name="Madern D."/>
            <person name="Eisen J.A."/>
            <person name="Darling A.E."/>
            <person name="Facciotti M.T."/>
        </authorList>
    </citation>
    <scope>NUCLEOTIDE SEQUENCE [LARGE SCALE GENOMIC DNA]</scope>
    <source>
        <strain evidence="2 3">JCM 10990</strain>
    </source>
</reference>
<evidence type="ECO:0000313" key="3">
    <source>
        <dbReference type="Proteomes" id="UP000011693"/>
    </source>
</evidence>
<keyword evidence="1" id="KW-0472">Membrane</keyword>
<sequence>MTDFRRHLLAILWANLIPLAGFVLFDWSTTIFLGVLVLDIWATVFWTLCKMPFAEKRPPMLQQRAGRIFGTLAQKRGGISLLDSLPPIYPRNIPTIFVGFLNSVMLGVLSAVLWVLPYPDLTPTQLGWILLGGLVVFLVRGVDTWRGYFRDRGYEQHSSRTVALDQTQQLLAVGILVVSIVLTAAVTGNTEPPFVGDYTLVTVVFLGKFGADLRAWHISSDPDRRGWFTRIYGSPDTEHLFESVTIPPEDPTVRVRPARPAALADALFHGFLYLFSTVGFLLVLLALTGLFGAPVLTAAGLALLGVFMALRAAVRYLHVGTLEYRCYDDTIVVYDTVLDEPQARLERWSITGVSASPTVVDRIGGTETMTLESRVEQNSPRISAPIGSAEIPAPDPDATHPVTVALVSDAAPVLDALGLGNRL</sequence>
<gene>
    <name evidence="2" type="ORF">C482_08798</name>
</gene>
<dbReference type="EMBL" id="AOIN01000048">
    <property type="protein sequence ID" value="ELZ00707.1"/>
    <property type="molecule type" value="Genomic_DNA"/>
</dbReference>
<name>M0AQV6_9EURY</name>
<dbReference type="RefSeq" id="WP_006167148.1">
    <property type="nucleotide sequence ID" value="NZ_AOIN01000048.1"/>
</dbReference>
<feature type="transmembrane region" description="Helical" evidence="1">
    <location>
        <begin position="31"/>
        <end position="49"/>
    </location>
</feature>
<feature type="transmembrane region" description="Helical" evidence="1">
    <location>
        <begin position="293"/>
        <end position="314"/>
    </location>
</feature>
<feature type="transmembrane region" description="Helical" evidence="1">
    <location>
        <begin position="96"/>
        <end position="116"/>
    </location>
</feature>
<dbReference type="Proteomes" id="UP000011693">
    <property type="component" value="Unassembled WGS sequence"/>
</dbReference>
<comment type="caution">
    <text evidence="2">The sequence shown here is derived from an EMBL/GenBank/DDBJ whole genome shotgun (WGS) entry which is preliminary data.</text>
</comment>
<protein>
    <submittedName>
        <fullName evidence="2">Uncharacterized protein</fullName>
    </submittedName>
</protein>
<dbReference type="AlphaFoldDB" id="M0AQV6"/>
<feature type="transmembrane region" description="Helical" evidence="1">
    <location>
        <begin position="7"/>
        <end position="25"/>
    </location>
</feature>
<accession>M0AQV6</accession>
<feature type="transmembrane region" description="Helical" evidence="1">
    <location>
        <begin position="194"/>
        <end position="211"/>
    </location>
</feature>
<keyword evidence="1" id="KW-1133">Transmembrane helix</keyword>
<organism evidence="2 3">
    <name type="scientific">Natrialba chahannaoensis JCM 10990</name>
    <dbReference type="NCBI Taxonomy" id="1227492"/>
    <lineage>
        <taxon>Archaea</taxon>
        <taxon>Methanobacteriati</taxon>
        <taxon>Methanobacteriota</taxon>
        <taxon>Stenosarchaea group</taxon>
        <taxon>Halobacteria</taxon>
        <taxon>Halobacteriales</taxon>
        <taxon>Natrialbaceae</taxon>
        <taxon>Natrialba</taxon>
    </lineage>
</organism>
<feature type="transmembrane region" description="Helical" evidence="1">
    <location>
        <begin position="266"/>
        <end position="287"/>
    </location>
</feature>
<evidence type="ECO:0000313" key="2">
    <source>
        <dbReference type="EMBL" id="ELZ00707.1"/>
    </source>
</evidence>
<proteinExistence type="predicted"/>
<keyword evidence="1" id="KW-0812">Transmembrane</keyword>
<keyword evidence="3" id="KW-1185">Reference proteome</keyword>